<evidence type="ECO:0000256" key="1">
    <source>
        <dbReference type="SAM" id="MobiDB-lite"/>
    </source>
</evidence>
<feature type="region of interest" description="Disordered" evidence="1">
    <location>
        <begin position="122"/>
        <end position="153"/>
    </location>
</feature>
<dbReference type="OrthoDB" id="5430025at2759"/>
<dbReference type="PANTHER" id="PTHR34409">
    <property type="entry name" value="SET DOMAIN-CONTAINING PROTEIN"/>
    <property type="match status" value="1"/>
</dbReference>
<dbReference type="EMBL" id="HF935378">
    <property type="protein sequence ID" value="CCX07857.1"/>
    <property type="molecule type" value="Genomic_DNA"/>
</dbReference>
<keyword evidence="2" id="KW-1133">Transmembrane helix</keyword>
<dbReference type="Proteomes" id="UP000018144">
    <property type="component" value="Unassembled WGS sequence"/>
</dbReference>
<reference evidence="4 5" key="1">
    <citation type="journal article" date="2013" name="PLoS Genet.">
        <title>The genome and development-dependent transcriptomes of Pyronema confluens: a window into fungal evolution.</title>
        <authorList>
            <person name="Traeger S."/>
            <person name="Altegoer F."/>
            <person name="Freitag M."/>
            <person name="Gabaldon T."/>
            <person name="Kempken F."/>
            <person name="Kumar A."/>
            <person name="Marcet-Houben M."/>
            <person name="Poggeler S."/>
            <person name="Stajich J.E."/>
            <person name="Nowrousian M."/>
        </authorList>
    </citation>
    <scope>NUCLEOTIDE SEQUENCE [LARGE SCALE GENOMIC DNA]</scope>
    <source>
        <strain evidence="5">CBS 100304</strain>
        <tissue evidence="4">Vegetative mycelium</tissue>
    </source>
</reference>
<keyword evidence="2" id="KW-0812">Transmembrane</keyword>
<feature type="compositionally biased region" description="Low complexity" evidence="1">
    <location>
        <begin position="255"/>
        <end position="265"/>
    </location>
</feature>
<name>U4LC16_PYROM</name>
<proteinExistence type="predicted"/>
<keyword evidence="2" id="KW-0472">Membrane</keyword>
<feature type="region of interest" description="Disordered" evidence="1">
    <location>
        <begin position="1"/>
        <end position="38"/>
    </location>
</feature>
<dbReference type="PANTHER" id="PTHR34409:SF1">
    <property type="entry name" value="MYB-LIKE DOMAIN-CONTAINING PROTEIN"/>
    <property type="match status" value="1"/>
</dbReference>
<evidence type="ECO:0000259" key="3">
    <source>
        <dbReference type="Pfam" id="PF20681"/>
    </source>
</evidence>
<accession>U4LC16</accession>
<evidence type="ECO:0000313" key="4">
    <source>
        <dbReference type="EMBL" id="CCX07857.1"/>
    </source>
</evidence>
<protein>
    <recommendedName>
        <fullName evidence="3">DUF6818 domain-containing protein</fullName>
    </recommendedName>
</protein>
<dbReference type="STRING" id="1076935.U4LC16"/>
<organism evidence="4 5">
    <name type="scientific">Pyronema omphalodes (strain CBS 100304)</name>
    <name type="common">Pyronema confluens</name>
    <dbReference type="NCBI Taxonomy" id="1076935"/>
    <lineage>
        <taxon>Eukaryota</taxon>
        <taxon>Fungi</taxon>
        <taxon>Dikarya</taxon>
        <taxon>Ascomycota</taxon>
        <taxon>Pezizomycotina</taxon>
        <taxon>Pezizomycetes</taxon>
        <taxon>Pezizales</taxon>
        <taxon>Pyronemataceae</taxon>
        <taxon>Pyronema</taxon>
    </lineage>
</organism>
<keyword evidence="5" id="KW-1185">Reference proteome</keyword>
<sequence>MDMGTRKDRQLREAQRRDEPNQELHGEERPEDGLHEEEWERDLFEEWLFERDEERGEEKDGMGGEEVLDIMAEEEAGKFRISVYISFLYTVFGFRSAFLMIHLDTQRFYEDLIFVSRDSSPASTIHDEQSDSEPAIEQPAKKKRGGKAPGAQKFAEQDENRLFGLIEDHLPIGGEMWEKVAAQYNGLATNAGHKHCNAKYLKTHYTSFIKSKKPTGDPYCPPNVLRALGLEKQIEEKCHMVAPEDGTGEDDDTGSSDSESSVVVVEKAKKIKN</sequence>
<evidence type="ECO:0000313" key="5">
    <source>
        <dbReference type="Proteomes" id="UP000018144"/>
    </source>
</evidence>
<gene>
    <name evidence="4" type="ORF">PCON_07446</name>
</gene>
<feature type="transmembrane region" description="Helical" evidence="2">
    <location>
        <begin position="81"/>
        <end position="103"/>
    </location>
</feature>
<dbReference type="Pfam" id="PF20681">
    <property type="entry name" value="DUF6818"/>
    <property type="match status" value="1"/>
</dbReference>
<feature type="region of interest" description="Disordered" evidence="1">
    <location>
        <begin position="241"/>
        <end position="273"/>
    </location>
</feature>
<dbReference type="AlphaFoldDB" id="U4LC16"/>
<feature type="domain" description="DUF6818" evidence="3">
    <location>
        <begin position="171"/>
        <end position="252"/>
    </location>
</feature>
<evidence type="ECO:0000256" key="2">
    <source>
        <dbReference type="SAM" id="Phobius"/>
    </source>
</evidence>
<dbReference type="InterPro" id="IPR049203">
    <property type="entry name" value="DUF6818"/>
</dbReference>